<feature type="domain" description="LTD" evidence="5">
    <location>
        <begin position="480"/>
        <end position="602"/>
    </location>
</feature>
<feature type="coiled-coil region" evidence="3">
    <location>
        <begin position="162"/>
        <end position="217"/>
    </location>
</feature>
<dbReference type="AlphaFoldDB" id="A0A818BJL4"/>
<evidence type="ECO:0000313" key="6">
    <source>
        <dbReference type="EMBL" id="CAF3417402.1"/>
    </source>
</evidence>
<dbReference type="GO" id="GO:0031507">
    <property type="term" value="P:heterochromatin formation"/>
    <property type="evidence" value="ECO:0007669"/>
    <property type="project" value="TreeGrafter"/>
</dbReference>
<evidence type="ECO:0000259" key="5">
    <source>
        <dbReference type="PROSITE" id="PS51841"/>
    </source>
</evidence>
<reference evidence="6" key="1">
    <citation type="submission" date="2021-02" db="EMBL/GenBank/DDBJ databases">
        <authorList>
            <person name="Nowell W R."/>
        </authorList>
    </citation>
    <scope>NUCLEOTIDE SEQUENCE</scope>
</reference>
<dbReference type="GO" id="GO:0005652">
    <property type="term" value="C:nuclear lamina"/>
    <property type="evidence" value="ECO:0007669"/>
    <property type="project" value="TreeGrafter"/>
</dbReference>
<feature type="compositionally biased region" description="Low complexity" evidence="4">
    <location>
        <begin position="448"/>
        <end position="458"/>
    </location>
</feature>
<dbReference type="GO" id="GO:0007097">
    <property type="term" value="P:nuclear migration"/>
    <property type="evidence" value="ECO:0007669"/>
    <property type="project" value="TreeGrafter"/>
</dbReference>
<feature type="coiled-coil region" evidence="3">
    <location>
        <begin position="326"/>
        <end position="392"/>
    </location>
</feature>
<dbReference type="GO" id="GO:0090435">
    <property type="term" value="P:protein localization to nuclear envelope"/>
    <property type="evidence" value="ECO:0007669"/>
    <property type="project" value="TreeGrafter"/>
</dbReference>
<dbReference type="GO" id="GO:0006998">
    <property type="term" value="P:nuclear envelope organization"/>
    <property type="evidence" value="ECO:0007669"/>
    <property type="project" value="TreeGrafter"/>
</dbReference>
<evidence type="ECO:0000256" key="3">
    <source>
        <dbReference type="SAM" id="Coils"/>
    </source>
</evidence>
<evidence type="ECO:0000256" key="4">
    <source>
        <dbReference type="SAM" id="MobiDB-lite"/>
    </source>
</evidence>
<dbReference type="InterPro" id="IPR001322">
    <property type="entry name" value="Lamin_tail_dom"/>
</dbReference>
<dbReference type="InterPro" id="IPR036415">
    <property type="entry name" value="Lamin_tail_dom_sf"/>
</dbReference>
<dbReference type="SUPFAM" id="SSF74853">
    <property type="entry name" value="Lamin A/C globular tail domain"/>
    <property type="match status" value="1"/>
</dbReference>
<dbReference type="PROSITE" id="PS51841">
    <property type="entry name" value="LTD"/>
    <property type="match status" value="1"/>
</dbReference>
<dbReference type="Gene3D" id="2.60.40.1260">
    <property type="entry name" value="Lamin Tail domain"/>
    <property type="match status" value="1"/>
</dbReference>
<organism evidence="6 7">
    <name type="scientific">Rotaria socialis</name>
    <dbReference type="NCBI Taxonomy" id="392032"/>
    <lineage>
        <taxon>Eukaryota</taxon>
        <taxon>Metazoa</taxon>
        <taxon>Spiralia</taxon>
        <taxon>Gnathifera</taxon>
        <taxon>Rotifera</taxon>
        <taxon>Eurotatoria</taxon>
        <taxon>Bdelloidea</taxon>
        <taxon>Philodinida</taxon>
        <taxon>Philodinidae</taxon>
        <taxon>Rotaria</taxon>
    </lineage>
</organism>
<evidence type="ECO:0000256" key="1">
    <source>
        <dbReference type="ARBA" id="ARBA00022754"/>
    </source>
</evidence>
<evidence type="ECO:0000313" key="7">
    <source>
        <dbReference type="Proteomes" id="UP000663869"/>
    </source>
</evidence>
<dbReference type="SUPFAM" id="SSF64593">
    <property type="entry name" value="Intermediate filament protein, coiled coil region"/>
    <property type="match status" value="1"/>
</dbReference>
<evidence type="ECO:0000256" key="2">
    <source>
        <dbReference type="ARBA" id="ARBA00023054"/>
    </source>
</evidence>
<dbReference type="Gene3D" id="1.20.5.170">
    <property type="match status" value="1"/>
</dbReference>
<dbReference type="GO" id="GO:0005882">
    <property type="term" value="C:intermediate filament"/>
    <property type="evidence" value="ECO:0007669"/>
    <property type="project" value="UniProtKB-KW"/>
</dbReference>
<dbReference type="GO" id="GO:0051664">
    <property type="term" value="P:nuclear pore localization"/>
    <property type="evidence" value="ECO:0007669"/>
    <property type="project" value="TreeGrafter"/>
</dbReference>
<protein>
    <recommendedName>
        <fullName evidence="5">LTD domain-containing protein</fullName>
    </recommendedName>
</protein>
<keyword evidence="2 3" id="KW-0175">Coiled coil</keyword>
<dbReference type="GO" id="GO:0005200">
    <property type="term" value="F:structural constituent of cytoskeleton"/>
    <property type="evidence" value="ECO:0007669"/>
    <property type="project" value="TreeGrafter"/>
</dbReference>
<dbReference type="Proteomes" id="UP000663869">
    <property type="component" value="Unassembled WGS sequence"/>
</dbReference>
<dbReference type="PANTHER" id="PTHR45721:SF12">
    <property type="entry name" value="INTERMEDIATE FILAMENT PROTEIN IFA-1"/>
    <property type="match status" value="1"/>
</dbReference>
<feature type="region of interest" description="Disordered" evidence="4">
    <location>
        <begin position="447"/>
        <end position="477"/>
    </location>
</feature>
<name>A0A818BJL4_9BILA</name>
<comment type="caution">
    <text evidence="6">The sequence shown here is derived from an EMBL/GenBank/DDBJ whole genome shotgun (WGS) entry which is preliminary data.</text>
</comment>
<gene>
    <name evidence="6" type="ORF">FME351_LOCUS10582</name>
</gene>
<sequence>MSHTKHMNGENLNGFENSNTTINHRTLVEHGTGRIVNGTNSQNGPTSAISTIETQTKQYEDEKHELQELNYKFAMYLDHVRDLENFNGQLLVELESLKRKWGNDVNQLHVILGLQLGSVRDTLDDGARDNGLQELELKRHEDYILIIRQRIATFESDIKNQLNEAQQKLNVSSNVLEQLRSQYEQNSKNLDQQRTVVNNLSNEYDTLESELVDHKLKRIMVGNELQTLRERAAFQHAIHKIQSNCILALDAPAIDLSNFYHTELIRAIGEIRHDFEVFAKSQTSDLEEYYRIKTQKIEEIARENQRKRALASENAPVGQGFDLQPLTSLENDHSQLKSENDKLEVELNRMSDDLRRIQDERRRENNKLDEQSNQLRQELADKQATIDGVLENNVSLRFELSTYRALLNFETQRVNRANQGDELNPSSSRLDALLSRLDPTSSRLITASSQLDSSSSVSLPPPSSFNQKQSNSIRNTENNPWQKMKIQSIATDPIVIHSVDLINDCVIIMHNESTVKPESLKNWTIHRLNDQQAEIVCQLPWLDLKPGQKLRVLSKSSSQSTKTSDSDVLFVDNIGTWGRGQVMKTILLNSYNEEMGSITQTCISA</sequence>
<feature type="compositionally biased region" description="Polar residues" evidence="4">
    <location>
        <begin position="465"/>
        <end position="477"/>
    </location>
</feature>
<dbReference type="EMBL" id="CAJNYU010001162">
    <property type="protein sequence ID" value="CAF3417402.1"/>
    <property type="molecule type" value="Genomic_DNA"/>
</dbReference>
<dbReference type="PANTHER" id="PTHR45721">
    <property type="entry name" value="LAMIN DM0-RELATED"/>
    <property type="match status" value="1"/>
</dbReference>
<dbReference type="Pfam" id="PF00038">
    <property type="entry name" value="Filament"/>
    <property type="match status" value="1"/>
</dbReference>
<dbReference type="InterPro" id="IPR039008">
    <property type="entry name" value="IF_rod_dom"/>
</dbReference>
<feature type="coiled-coil region" evidence="3">
    <location>
        <begin position="49"/>
        <end position="100"/>
    </location>
</feature>
<keyword evidence="1" id="KW-0403">Intermediate filament</keyword>
<accession>A0A818BJL4</accession>
<proteinExistence type="predicted"/>